<dbReference type="PANTHER" id="PTHR19282">
    <property type="entry name" value="TETRASPANIN"/>
    <property type="match status" value="1"/>
</dbReference>
<name>A0A7R8WIC4_9CRUS</name>
<reference evidence="5" key="1">
    <citation type="submission" date="2020-11" db="EMBL/GenBank/DDBJ databases">
        <authorList>
            <person name="Tran Van P."/>
        </authorList>
    </citation>
    <scope>NUCLEOTIDE SEQUENCE</scope>
</reference>
<dbReference type="OrthoDB" id="10054572at2759"/>
<feature type="non-terminal residue" evidence="5">
    <location>
        <position position="210"/>
    </location>
</feature>
<keyword evidence="2" id="KW-0812">Transmembrane</keyword>
<dbReference type="Pfam" id="PF00335">
    <property type="entry name" value="Tetraspanin"/>
    <property type="match status" value="1"/>
</dbReference>
<evidence type="ECO:0000256" key="4">
    <source>
        <dbReference type="ARBA" id="ARBA00023136"/>
    </source>
</evidence>
<dbReference type="PANTHER" id="PTHR19282:SF554">
    <property type="entry name" value="ANTIGEN, PUTATIVE-RELATED"/>
    <property type="match status" value="1"/>
</dbReference>
<comment type="subcellular location">
    <subcellularLocation>
        <location evidence="1">Membrane</location>
        <topology evidence="1">Multi-pass membrane protein</topology>
    </subcellularLocation>
</comment>
<evidence type="ECO:0000256" key="2">
    <source>
        <dbReference type="ARBA" id="ARBA00022692"/>
    </source>
</evidence>
<evidence type="ECO:0000256" key="1">
    <source>
        <dbReference type="ARBA" id="ARBA00004141"/>
    </source>
</evidence>
<keyword evidence="4" id="KW-0472">Membrane</keyword>
<dbReference type="AlphaFoldDB" id="A0A7R8WIC4"/>
<sequence>MLPVYQGNLKSGNVAGLYHPTILYAYGALIMQGGVLQVIGCMAASRLNERLLNLYWIVLLVLAFGDIVVGFVWFFRLYHPTILYAYGALIMQGGVLQVIGCMAASRLNERLLNLYWIVLLVLAFGDIVVGFVWFFRFQKLCNEITGEVQDRVRMSQHGNERDDYLERLQITAGCCGVTSPLDYDFASTNISTGAPVVLPESCCKLEELLR</sequence>
<dbReference type="InterPro" id="IPR018499">
    <property type="entry name" value="Tetraspanin/Peripherin"/>
</dbReference>
<organism evidence="5">
    <name type="scientific">Cyprideis torosa</name>
    <dbReference type="NCBI Taxonomy" id="163714"/>
    <lineage>
        <taxon>Eukaryota</taxon>
        <taxon>Metazoa</taxon>
        <taxon>Ecdysozoa</taxon>
        <taxon>Arthropoda</taxon>
        <taxon>Crustacea</taxon>
        <taxon>Oligostraca</taxon>
        <taxon>Ostracoda</taxon>
        <taxon>Podocopa</taxon>
        <taxon>Podocopida</taxon>
        <taxon>Cytherocopina</taxon>
        <taxon>Cytheroidea</taxon>
        <taxon>Cytherideidae</taxon>
        <taxon>Cyprideis</taxon>
    </lineage>
</organism>
<keyword evidence="3" id="KW-1133">Transmembrane helix</keyword>
<dbReference type="EMBL" id="OB664427">
    <property type="protein sequence ID" value="CAD7232250.1"/>
    <property type="molecule type" value="Genomic_DNA"/>
</dbReference>
<dbReference type="Gene3D" id="1.10.1450.10">
    <property type="entry name" value="Tetraspanin"/>
    <property type="match status" value="1"/>
</dbReference>
<proteinExistence type="predicted"/>
<evidence type="ECO:0000313" key="5">
    <source>
        <dbReference type="EMBL" id="CAD7232250.1"/>
    </source>
</evidence>
<accession>A0A7R8WIC4</accession>
<evidence type="ECO:0000256" key="3">
    <source>
        <dbReference type="ARBA" id="ARBA00022989"/>
    </source>
</evidence>
<protein>
    <submittedName>
        <fullName evidence="5">Uncharacterized protein</fullName>
    </submittedName>
</protein>
<dbReference type="SUPFAM" id="SSF48652">
    <property type="entry name" value="Tetraspanin"/>
    <property type="match status" value="1"/>
</dbReference>
<gene>
    <name evidence="5" type="ORF">CTOB1V02_LOCUS10088</name>
</gene>
<dbReference type="GO" id="GO:0005886">
    <property type="term" value="C:plasma membrane"/>
    <property type="evidence" value="ECO:0007669"/>
    <property type="project" value="TreeGrafter"/>
</dbReference>
<dbReference type="InterPro" id="IPR008952">
    <property type="entry name" value="Tetraspanin_EC2_sf"/>
</dbReference>